<reference evidence="2 3" key="1">
    <citation type="submission" date="2016-12" db="EMBL/GenBank/DDBJ databases">
        <title>Candidatus Reconcilibacillus cellulovorans genome.</title>
        <authorList>
            <person name="Kolinko S."/>
            <person name="Wu Y.-W."/>
            <person name="Tachea F."/>
            <person name="Denzel E."/>
            <person name="Hiras J."/>
            <person name="Baecker N."/>
            <person name="Chan L.J."/>
            <person name="Eichorst S.A."/>
            <person name="Frey D."/>
            <person name="Adams P.D."/>
            <person name="Pray T."/>
            <person name="Tanjore D."/>
            <person name="Petzold C.J."/>
            <person name="Gladden J.M."/>
            <person name="Simmons B.A."/>
            <person name="Singer S.W."/>
        </authorList>
    </citation>
    <scope>NUCLEOTIDE SEQUENCE [LARGE SCALE GENOMIC DNA]</scope>
    <source>
        <strain evidence="2">JTherm</strain>
    </source>
</reference>
<dbReference type="EMBL" id="MOXJ01000008">
    <property type="protein sequence ID" value="PDO10861.1"/>
    <property type="molecule type" value="Genomic_DNA"/>
</dbReference>
<proteinExistence type="predicted"/>
<evidence type="ECO:0008006" key="4">
    <source>
        <dbReference type="Google" id="ProtNLM"/>
    </source>
</evidence>
<name>A0A2A6E1F0_9BACL</name>
<feature type="transmembrane region" description="Helical" evidence="1">
    <location>
        <begin position="68"/>
        <end position="86"/>
    </location>
</feature>
<protein>
    <recommendedName>
        <fullName evidence="4">DUF2619 domain-containing protein</fullName>
    </recommendedName>
</protein>
<dbReference type="InterPro" id="IPR020390">
    <property type="entry name" value="Uncharacterised_YqhV"/>
</dbReference>
<dbReference type="Pfam" id="PF10942">
    <property type="entry name" value="DUF2619"/>
    <property type="match status" value="1"/>
</dbReference>
<evidence type="ECO:0000313" key="3">
    <source>
        <dbReference type="Proteomes" id="UP000243688"/>
    </source>
</evidence>
<dbReference type="AlphaFoldDB" id="A0A2A6E1F0"/>
<comment type="caution">
    <text evidence="2">The sequence shown here is derived from an EMBL/GenBank/DDBJ whole genome shotgun (WGS) entry which is preliminary data.</text>
</comment>
<keyword evidence="1" id="KW-0812">Transmembrane</keyword>
<feature type="transmembrane region" description="Helical" evidence="1">
    <location>
        <begin position="37"/>
        <end position="62"/>
    </location>
</feature>
<keyword evidence="1" id="KW-0472">Membrane</keyword>
<gene>
    <name evidence="2" type="ORF">BLM47_04980</name>
</gene>
<keyword evidence="1" id="KW-1133">Transmembrane helix</keyword>
<evidence type="ECO:0000256" key="1">
    <source>
        <dbReference type="SAM" id="Phobius"/>
    </source>
</evidence>
<sequence>MVDRFVFAMAALRMLSGCLELTAAFIMIRFNRVEQALLVNSALAAVGPVVLIATTAVGLAGVAGKLPMSKFLWIAVGVLCVLTGVLKK</sequence>
<feature type="transmembrane region" description="Helical" evidence="1">
    <location>
        <begin position="6"/>
        <end position="30"/>
    </location>
</feature>
<evidence type="ECO:0000313" key="2">
    <source>
        <dbReference type="EMBL" id="PDO10861.1"/>
    </source>
</evidence>
<accession>A0A2A6E1F0</accession>
<organism evidence="2 3">
    <name type="scientific">Candidatus Reconcilbacillus cellulovorans</name>
    <dbReference type="NCBI Taxonomy" id="1906605"/>
    <lineage>
        <taxon>Bacteria</taxon>
        <taxon>Bacillati</taxon>
        <taxon>Bacillota</taxon>
        <taxon>Bacilli</taxon>
        <taxon>Bacillales</taxon>
        <taxon>Paenibacillaceae</taxon>
        <taxon>Candidatus Reconcilbacillus</taxon>
    </lineage>
</organism>
<dbReference type="Proteomes" id="UP000243688">
    <property type="component" value="Unassembled WGS sequence"/>
</dbReference>